<keyword evidence="2 4" id="KW-0862">Zinc</keyword>
<keyword evidence="9" id="KW-1185">Reference proteome</keyword>
<sequence length="286" mass="32117">MNGKQLASPFKEHPDLLNIDAEYAVNLKILLESSPFKGFVKSKASVINSGRRIDCSSDIDSISSPSPTNSSKENIPVPHYESILISKSAPAIDLKAIPREISIQDSIFDQDRARVYHTNFFAVKKDLHDVVDVSKTLPVSNQVSRSKSLGKRNLSARIQSLVENFESNDHHHYDSSVSTSFELERSSEKRLNKSGSPDNLFPDPKATAEACFVCNKVIYPLDRFSTGSRVYHKFCLKCNVCDRTLSPANCEYAKDELFCRSHFPEKAHGLCKFRSMIHILISSNQF</sequence>
<dbReference type="Proteomes" id="UP000274504">
    <property type="component" value="Unassembled WGS sequence"/>
</dbReference>
<evidence type="ECO:0000313" key="10">
    <source>
        <dbReference type="WBParaSite" id="HDID_0000125201-mRNA-1"/>
    </source>
</evidence>
<dbReference type="AlphaFoldDB" id="A0A0R3SA89"/>
<reference evidence="6 8" key="2">
    <citation type="submission" date="2018-11" db="EMBL/GenBank/DDBJ databases">
        <authorList>
            <consortium name="Pathogen Informatics"/>
        </authorList>
    </citation>
    <scope>NUCLEOTIDE SEQUENCE [LARGE SCALE GENOMIC DNA]</scope>
</reference>
<dbReference type="GO" id="GO:0046872">
    <property type="term" value="F:metal ion binding"/>
    <property type="evidence" value="ECO:0007669"/>
    <property type="project" value="UniProtKB-KW"/>
</dbReference>
<evidence type="ECO:0000313" key="6">
    <source>
        <dbReference type="EMBL" id="VDL18714.1"/>
    </source>
</evidence>
<dbReference type="EMBL" id="UYSG01000222">
    <property type="protein sequence ID" value="VDL18714.1"/>
    <property type="molecule type" value="Genomic_DNA"/>
</dbReference>
<keyword evidence="1 4" id="KW-0479">Metal-binding</keyword>
<dbReference type="SMART" id="SM00132">
    <property type="entry name" value="LIM"/>
    <property type="match status" value="1"/>
</dbReference>
<dbReference type="Pfam" id="PF00412">
    <property type="entry name" value="LIM"/>
    <property type="match status" value="1"/>
</dbReference>
<evidence type="ECO:0000256" key="4">
    <source>
        <dbReference type="PROSITE-ProRule" id="PRU00125"/>
    </source>
</evidence>
<dbReference type="PROSITE" id="PS50023">
    <property type="entry name" value="LIM_DOMAIN_2"/>
    <property type="match status" value="1"/>
</dbReference>
<evidence type="ECO:0000256" key="2">
    <source>
        <dbReference type="ARBA" id="ARBA00022833"/>
    </source>
</evidence>
<name>A0A0R3SA89_HYMDI</name>
<evidence type="ECO:0000313" key="9">
    <source>
        <dbReference type="Proteomes" id="UP000321570"/>
    </source>
</evidence>
<dbReference type="SUPFAM" id="SSF57716">
    <property type="entry name" value="Glucocorticoid receptor-like (DNA-binding domain)"/>
    <property type="match status" value="1"/>
</dbReference>
<dbReference type="PANTHER" id="PTHR24206">
    <property type="entry name" value="OS06G0237300 PROTEIN"/>
    <property type="match status" value="1"/>
</dbReference>
<protein>
    <submittedName>
        <fullName evidence="10">LIM zinc-binding domain-containing protein</fullName>
    </submittedName>
</protein>
<evidence type="ECO:0000313" key="8">
    <source>
        <dbReference type="Proteomes" id="UP000274504"/>
    </source>
</evidence>
<accession>A0A0R3SA89</accession>
<feature type="domain" description="LIM zinc-binding" evidence="5">
    <location>
        <begin position="209"/>
        <end position="269"/>
    </location>
</feature>
<evidence type="ECO:0000313" key="7">
    <source>
        <dbReference type="EMBL" id="VUZ51505.1"/>
    </source>
</evidence>
<dbReference type="EMBL" id="CABIJS010000444">
    <property type="protein sequence ID" value="VUZ51505.1"/>
    <property type="molecule type" value="Genomic_DNA"/>
</dbReference>
<dbReference type="Gene3D" id="2.10.110.10">
    <property type="entry name" value="Cysteine Rich Protein"/>
    <property type="match status" value="1"/>
</dbReference>
<dbReference type="PROSITE" id="PS00478">
    <property type="entry name" value="LIM_DOMAIN_1"/>
    <property type="match status" value="1"/>
</dbReference>
<evidence type="ECO:0000259" key="5">
    <source>
        <dbReference type="PROSITE" id="PS50023"/>
    </source>
</evidence>
<evidence type="ECO:0000256" key="3">
    <source>
        <dbReference type="ARBA" id="ARBA00023038"/>
    </source>
</evidence>
<dbReference type="Proteomes" id="UP000321570">
    <property type="component" value="Unassembled WGS sequence"/>
</dbReference>
<reference evidence="7 9" key="3">
    <citation type="submission" date="2019-07" db="EMBL/GenBank/DDBJ databases">
        <authorList>
            <person name="Jastrzebski P J."/>
            <person name="Paukszto L."/>
            <person name="Jastrzebski P J."/>
        </authorList>
    </citation>
    <scope>NUCLEOTIDE SEQUENCE [LARGE SCALE GENOMIC DNA]</scope>
    <source>
        <strain evidence="7 9">WMS-il1</strain>
    </source>
</reference>
<gene>
    <name evidence="6" type="ORF">HDID_LOCUS1253</name>
    <name evidence="7" type="ORF">WMSIL1_LOCUS10482</name>
</gene>
<organism evidence="10">
    <name type="scientific">Hymenolepis diminuta</name>
    <name type="common">Rat tapeworm</name>
    <dbReference type="NCBI Taxonomy" id="6216"/>
    <lineage>
        <taxon>Eukaryota</taxon>
        <taxon>Metazoa</taxon>
        <taxon>Spiralia</taxon>
        <taxon>Lophotrochozoa</taxon>
        <taxon>Platyhelminthes</taxon>
        <taxon>Cestoda</taxon>
        <taxon>Eucestoda</taxon>
        <taxon>Cyclophyllidea</taxon>
        <taxon>Hymenolepididae</taxon>
        <taxon>Hymenolepis</taxon>
    </lineage>
</organism>
<proteinExistence type="predicted"/>
<dbReference type="CDD" id="cd09358">
    <property type="entry name" value="LIM_Mical_like"/>
    <property type="match status" value="1"/>
</dbReference>
<reference evidence="10" key="1">
    <citation type="submission" date="2017-02" db="UniProtKB">
        <authorList>
            <consortium name="WormBaseParasite"/>
        </authorList>
    </citation>
    <scope>IDENTIFICATION</scope>
</reference>
<dbReference type="WBParaSite" id="HDID_0000125201-mRNA-1">
    <property type="protein sequence ID" value="HDID_0000125201-mRNA-1"/>
    <property type="gene ID" value="HDID_0000125201"/>
</dbReference>
<dbReference type="OrthoDB" id="25654at2759"/>
<dbReference type="InterPro" id="IPR001781">
    <property type="entry name" value="Znf_LIM"/>
</dbReference>
<evidence type="ECO:0000256" key="1">
    <source>
        <dbReference type="ARBA" id="ARBA00022723"/>
    </source>
</evidence>
<dbReference type="STRING" id="6216.A0A0R3SA89"/>
<keyword evidence="3 4" id="KW-0440">LIM domain</keyword>